<feature type="compositionally biased region" description="Acidic residues" evidence="2">
    <location>
        <begin position="332"/>
        <end position="354"/>
    </location>
</feature>
<feature type="compositionally biased region" description="Polar residues" evidence="2">
    <location>
        <begin position="29"/>
        <end position="40"/>
    </location>
</feature>
<dbReference type="AlphaFoldDB" id="A0A1V8SQN1"/>
<feature type="region of interest" description="Disordered" evidence="2">
    <location>
        <begin position="601"/>
        <end position="690"/>
    </location>
</feature>
<feature type="region of interest" description="Disordered" evidence="2">
    <location>
        <begin position="1"/>
        <end position="65"/>
    </location>
</feature>
<feature type="compositionally biased region" description="Basic and acidic residues" evidence="2">
    <location>
        <begin position="234"/>
        <end position="245"/>
    </location>
</feature>
<organism evidence="3 4">
    <name type="scientific">Cryoendolithus antarcticus</name>
    <dbReference type="NCBI Taxonomy" id="1507870"/>
    <lineage>
        <taxon>Eukaryota</taxon>
        <taxon>Fungi</taxon>
        <taxon>Dikarya</taxon>
        <taxon>Ascomycota</taxon>
        <taxon>Pezizomycotina</taxon>
        <taxon>Dothideomycetes</taxon>
        <taxon>Dothideomycetidae</taxon>
        <taxon>Cladosporiales</taxon>
        <taxon>Cladosporiaceae</taxon>
        <taxon>Cryoendolithus</taxon>
    </lineage>
</organism>
<reference evidence="4" key="1">
    <citation type="submission" date="2017-03" db="EMBL/GenBank/DDBJ databases">
        <title>Genomes of endolithic fungi from Antarctica.</title>
        <authorList>
            <person name="Coleine C."/>
            <person name="Masonjones S."/>
            <person name="Stajich J.E."/>
        </authorList>
    </citation>
    <scope>NUCLEOTIDE SEQUENCE [LARGE SCALE GENOMIC DNA]</scope>
    <source>
        <strain evidence="4">CCFEE 5527</strain>
    </source>
</reference>
<name>A0A1V8SQN1_9PEZI</name>
<keyword evidence="4" id="KW-1185">Reference proteome</keyword>
<evidence type="ECO:0000313" key="4">
    <source>
        <dbReference type="Proteomes" id="UP000192596"/>
    </source>
</evidence>
<feature type="compositionally biased region" description="Polar residues" evidence="2">
    <location>
        <begin position="369"/>
        <end position="387"/>
    </location>
</feature>
<feature type="compositionally biased region" description="Polar residues" evidence="2">
    <location>
        <begin position="610"/>
        <end position="620"/>
    </location>
</feature>
<dbReference type="InParanoid" id="A0A1V8SQN1"/>
<dbReference type="OrthoDB" id="5399183at2759"/>
<evidence type="ECO:0000256" key="2">
    <source>
        <dbReference type="SAM" id="MobiDB-lite"/>
    </source>
</evidence>
<evidence type="ECO:0000313" key="3">
    <source>
        <dbReference type="EMBL" id="OQO01380.1"/>
    </source>
</evidence>
<feature type="region of interest" description="Disordered" evidence="2">
    <location>
        <begin position="454"/>
        <end position="481"/>
    </location>
</feature>
<feature type="compositionally biased region" description="Acidic residues" evidence="2">
    <location>
        <begin position="256"/>
        <end position="271"/>
    </location>
</feature>
<feature type="compositionally biased region" description="Polar residues" evidence="2">
    <location>
        <begin position="643"/>
        <end position="662"/>
    </location>
</feature>
<protein>
    <submittedName>
        <fullName evidence="3">Uncharacterized protein</fullName>
    </submittedName>
</protein>
<feature type="coiled-coil region" evidence="1">
    <location>
        <begin position="129"/>
        <end position="156"/>
    </location>
</feature>
<feature type="compositionally biased region" description="Polar residues" evidence="2">
    <location>
        <begin position="462"/>
        <end position="476"/>
    </location>
</feature>
<accession>A0A1V8SQN1</accession>
<feature type="compositionally biased region" description="Acidic residues" evidence="2">
    <location>
        <begin position="49"/>
        <end position="64"/>
    </location>
</feature>
<dbReference type="Proteomes" id="UP000192596">
    <property type="component" value="Unassembled WGS sequence"/>
</dbReference>
<feature type="region of interest" description="Disordered" evidence="2">
    <location>
        <begin position="164"/>
        <end position="190"/>
    </location>
</feature>
<gene>
    <name evidence="3" type="ORF">B0A48_12935</name>
</gene>
<feature type="compositionally biased region" description="Polar residues" evidence="2">
    <location>
        <begin position="394"/>
        <end position="403"/>
    </location>
</feature>
<keyword evidence="1" id="KW-0175">Coiled coil</keyword>
<feature type="compositionally biased region" description="Acidic residues" evidence="2">
    <location>
        <begin position="309"/>
        <end position="325"/>
    </location>
</feature>
<comment type="caution">
    <text evidence="3">The sequence shown here is derived from an EMBL/GenBank/DDBJ whole genome shotgun (WGS) entry which is preliminary data.</text>
</comment>
<feature type="region of interest" description="Disordered" evidence="2">
    <location>
        <begin position="81"/>
        <end position="125"/>
    </location>
</feature>
<feature type="compositionally biased region" description="Basic and acidic residues" evidence="2">
    <location>
        <begin position="355"/>
        <end position="366"/>
    </location>
</feature>
<feature type="compositionally biased region" description="Acidic residues" evidence="2">
    <location>
        <begin position="84"/>
        <end position="116"/>
    </location>
</feature>
<dbReference type="EMBL" id="NAJO01000031">
    <property type="protein sequence ID" value="OQO01380.1"/>
    <property type="molecule type" value="Genomic_DNA"/>
</dbReference>
<sequence length="690" mass="75118">MAGRRLGRVDMLPNSNAHNGSVDMRKHTTNVTVKTKSSNGHDAMVEGGMSEEQESSEDDDDDQSVDVALNCEDDIHVTGAWMQEDSDDEQAVAGAEDEGSIDEEDYSGLGAVDDDDSRSLVDGAEDDLLKQAEKDLQQEFEEREEYIRRKKALDVEATWVTDNLVKADSQERISSTDSDEDDPLGLDASYNWNDDPFNGVGLFDPQHQVLADDADLDFWAIANAEMMQEPDTQADARPKRVRFQDISEQSGSGDGESSDSSEDEADGDDEHFPDIFMAQDDPKIQQLLAHDTQDGILSGPASDTGSVYDFEDDADRFAFELEEDTGSSAYDTDTDSDDDSDDDINYETEDDEEIVAPRKETPKPIKSEVSVTAGSSTVTPVKQNSGKHSVPLSRRSQSATETGKASKGPRMGTFTCDPTKATVVSDANGKTTVLYMPSKPAEKHKAFWDHARSVAHSRDSSPRGSTSFPMGSSGERTPQRPLTAESTLATMFNGNMDFMRCDDPTVPSVSDLMAITQPLLPTSFSTNFGVGTVAPTDDGSEMDQDQDLDMTFNMLVDMDPDSDEDDNIVSPDIASADQPLFLAQGVVGSFRLNQHRAKHESSLALHPASRASTNENNALQSGRRGAGNAPITPARKKRISKDMTFSSSGVRKPTSSGMSSPLSHRKRNSRGKSISGRLDQTLAPGFSMWK</sequence>
<feature type="region of interest" description="Disordered" evidence="2">
    <location>
        <begin position="228"/>
        <end position="414"/>
    </location>
</feature>
<proteinExistence type="predicted"/>
<evidence type="ECO:0000256" key="1">
    <source>
        <dbReference type="SAM" id="Coils"/>
    </source>
</evidence>